<keyword evidence="2" id="KW-0808">Transferase</keyword>
<dbReference type="InterPro" id="IPR000182">
    <property type="entry name" value="GNAT_dom"/>
</dbReference>
<dbReference type="EMBL" id="QWVT01000015">
    <property type="protein sequence ID" value="RID85750.1"/>
    <property type="molecule type" value="Genomic_DNA"/>
</dbReference>
<dbReference type="Pfam" id="PF00583">
    <property type="entry name" value="Acetyltransf_1"/>
    <property type="match status" value="1"/>
</dbReference>
<dbReference type="Gene3D" id="3.40.630.30">
    <property type="match status" value="1"/>
</dbReference>
<gene>
    <name evidence="2" type="ORF">D1970_09415</name>
</gene>
<dbReference type="RefSeq" id="WP_119112603.1">
    <property type="nucleotide sequence ID" value="NZ_CBCSEO010000002.1"/>
</dbReference>
<evidence type="ECO:0000259" key="1">
    <source>
        <dbReference type="PROSITE" id="PS51186"/>
    </source>
</evidence>
<feature type="domain" description="N-acetyltransferase" evidence="1">
    <location>
        <begin position="1"/>
        <end position="164"/>
    </location>
</feature>
<reference evidence="2 3" key="1">
    <citation type="submission" date="2018-08" db="EMBL/GenBank/DDBJ databases">
        <title>Bacillus jemisoniae sp. nov., Bacillus chryseoplanitiae sp. nov., Bacillus resnikiae sp. nov., and Bacillus frankliniae sp. nov., isolated from Viking spacecraft and associated surfaces.</title>
        <authorList>
            <person name="Seuylemezian A."/>
            <person name="Vaishampayan P."/>
        </authorList>
    </citation>
    <scope>NUCLEOTIDE SEQUENCE [LARGE SCALE GENOMIC DNA]</scope>
    <source>
        <strain evidence="2 3">JJ-247</strain>
    </source>
</reference>
<dbReference type="Proteomes" id="UP000265816">
    <property type="component" value="Unassembled WGS sequence"/>
</dbReference>
<comment type="caution">
    <text evidence="2">The sequence shown here is derived from an EMBL/GenBank/DDBJ whole genome shotgun (WGS) entry which is preliminary data.</text>
</comment>
<dbReference type="PANTHER" id="PTHR43328:SF1">
    <property type="entry name" value="N-ACETYLTRANSFERASE DOMAIN-CONTAINING PROTEIN"/>
    <property type="match status" value="1"/>
</dbReference>
<dbReference type="SUPFAM" id="SSF55729">
    <property type="entry name" value="Acyl-CoA N-acyltransferases (Nat)"/>
    <property type="match status" value="1"/>
</dbReference>
<dbReference type="PROSITE" id="PS51186">
    <property type="entry name" value="GNAT"/>
    <property type="match status" value="1"/>
</dbReference>
<evidence type="ECO:0000313" key="2">
    <source>
        <dbReference type="EMBL" id="RID85750.1"/>
    </source>
</evidence>
<evidence type="ECO:0000313" key="3">
    <source>
        <dbReference type="Proteomes" id="UP000265816"/>
    </source>
</evidence>
<dbReference type="AlphaFoldDB" id="A0A398BDB4"/>
<dbReference type="OrthoDB" id="66776at2"/>
<name>A0A398BDB4_9BACI</name>
<accession>A0A398BDB4</accession>
<dbReference type="InterPro" id="IPR016181">
    <property type="entry name" value="Acyl_CoA_acyltransferase"/>
</dbReference>
<sequence>MTKIPENMISLSYYRPEYQSSFETYSLSQEQREFTAMPLGALAVCETSDDRHPIVILYKNELAGFFVLHGWEGVKHYSDNRHAILLRAYSVNEVYQGKGIAKESIRQLPAFVKENFPDKNEIILGVNRNNKAAQHVYQRGGFRDKGIRYMGEKGEQLVLHMDLV</sequence>
<organism evidence="2 3">
    <name type="scientific">Mesobacillus zeae</name>
    <dbReference type="NCBI Taxonomy" id="1917180"/>
    <lineage>
        <taxon>Bacteria</taxon>
        <taxon>Bacillati</taxon>
        <taxon>Bacillota</taxon>
        <taxon>Bacilli</taxon>
        <taxon>Bacillales</taxon>
        <taxon>Bacillaceae</taxon>
        <taxon>Mesobacillus</taxon>
    </lineage>
</organism>
<keyword evidence="3" id="KW-1185">Reference proteome</keyword>
<dbReference type="PANTHER" id="PTHR43328">
    <property type="entry name" value="ACETYLTRANSFERASE-RELATED"/>
    <property type="match status" value="1"/>
</dbReference>
<dbReference type="GO" id="GO:0016747">
    <property type="term" value="F:acyltransferase activity, transferring groups other than amino-acyl groups"/>
    <property type="evidence" value="ECO:0007669"/>
    <property type="project" value="InterPro"/>
</dbReference>
<protein>
    <submittedName>
        <fullName evidence="2">N-acetyltransferase</fullName>
    </submittedName>
</protein>
<proteinExistence type="predicted"/>